<dbReference type="InterPro" id="IPR036604">
    <property type="entry name" value="PurS-like_sf"/>
</dbReference>
<evidence type="ECO:0000256" key="5">
    <source>
        <dbReference type="ARBA" id="ARBA00022723"/>
    </source>
</evidence>
<dbReference type="SUPFAM" id="SSF56042">
    <property type="entry name" value="PurM C-terminal domain-like"/>
    <property type="match status" value="2"/>
</dbReference>
<evidence type="ECO:0000313" key="22">
    <source>
        <dbReference type="RefSeq" id="XP_051858746.1"/>
    </source>
</evidence>
<dbReference type="PANTHER" id="PTHR10099">
    <property type="entry name" value="PHOSPHORIBOSYLFORMYLGLYCINAMIDINE SYNTHASE"/>
    <property type="match status" value="1"/>
</dbReference>
<dbReference type="FunFam" id="3.30.1330.10:FF:000026">
    <property type="entry name" value="phosphoribosylformylglycinamidine synthase"/>
    <property type="match status" value="1"/>
</dbReference>
<dbReference type="Gene3D" id="1.10.8.750">
    <property type="entry name" value="Phosphoribosylformylglycinamidine synthase, linker domain"/>
    <property type="match status" value="1"/>
</dbReference>
<dbReference type="FunFam" id="3.90.650.10:FF:000024">
    <property type="entry name" value="Phosphoribosylformylglycinamidine synthase"/>
    <property type="match status" value="1"/>
</dbReference>
<keyword evidence="4" id="KW-0436">Ligase</keyword>
<dbReference type="CDD" id="cd01740">
    <property type="entry name" value="GATase1_FGAR_AT"/>
    <property type="match status" value="1"/>
</dbReference>
<dbReference type="EC" id="6.3.5.3" evidence="3"/>
<dbReference type="SUPFAM" id="SSF52317">
    <property type="entry name" value="Class I glutamine amidotransferase-like"/>
    <property type="match status" value="1"/>
</dbReference>
<dbReference type="InterPro" id="IPR041609">
    <property type="entry name" value="PurL_linker"/>
</dbReference>
<keyword evidence="10" id="KW-0315">Glutamine amidotransferase</keyword>
<comment type="catalytic activity">
    <reaction evidence="13">
        <text>N(2)-formyl-N(1)-(5-phospho-beta-D-ribosyl)glycinamide + L-glutamine + ATP + H2O = 2-formamido-N(1)-(5-O-phospho-beta-D-ribosyl)acetamidine + L-glutamate + ADP + phosphate + H(+)</text>
        <dbReference type="Rhea" id="RHEA:17129"/>
        <dbReference type="ChEBI" id="CHEBI:15377"/>
        <dbReference type="ChEBI" id="CHEBI:15378"/>
        <dbReference type="ChEBI" id="CHEBI:29985"/>
        <dbReference type="ChEBI" id="CHEBI:30616"/>
        <dbReference type="ChEBI" id="CHEBI:43474"/>
        <dbReference type="ChEBI" id="CHEBI:58359"/>
        <dbReference type="ChEBI" id="CHEBI:147286"/>
        <dbReference type="ChEBI" id="CHEBI:147287"/>
        <dbReference type="ChEBI" id="CHEBI:456216"/>
        <dbReference type="EC" id="6.3.5.3"/>
    </reaction>
</comment>
<evidence type="ECO:0000259" key="17">
    <source>
        <dbReference type="Pfam" id="PF18072"/>
    </source>
</evidence>
<dbReference type="NCBIfam" id="NF003672">
    <property type="entry name" value="PRK05297.1"/>
    <property type="match status" value="1"/>
</dbReference>
<dbReference type="Proteomes" id="UP000515160">
    <property type="component" value="Chromosome 2L"/>
</dbReference>
<organism evidence="20 21">
    <name type="scientific">Drosophila albomicans</name>
    <name type="common">Fruit fly</name>
    <dbReference type="NCBI Taxonomy" id="7291"/>
    <lineage>
        <taxon>Eukaryota</taxon>
        <taxon>Metazoa</taxon>
        <taxon>Ecdysozoa</taxon>
        <taxon>Arthropoda</taxon>
        <taxon>Hexapoda</taxon>
        <taxon>Insecta</taxon>
        <taxon>Pterygota</taxon>
        <taxon>Neoptera</taxon>
        <taxon>Endopterygota</taxon>
        <taxon>Diptera</taxon>
        <taxon>Brachycera</taxon>
        <taxon>Muscomorpha</taxon>
        <taxon>Ephydroidea</taxon>
        <taxon>Drosophilidae</taxon>
        <taxon>Drosophila</taxon>
    </lineage>
</organism>
<dbReference type="InterPro" id="IPR055181">
    <property type="entry name" value="FGAR-AT_PurM_N-like"/>
</dbReference>
<dbReference type="GO" id="GO:0046872">
    <property type="term" value="F:metal ion binding"/>
    <property type="evidence" value="ECO:0007669"/>
    <property type="project" value="UniProtKB-KW"/>
</dbReference>
<dbReference type="GO" id="GO:0005737">
    <property type="term" value="C:cytoplasm"/>
    <property type="evidence" value="ECO:0007669"/>
    <property type="project" value="TreeGrafter"/>
</dbReference>
<evidence type="ECO:0000256" key="6">
    <source>
        <dbReference type="ARBA" id="ARBA00022741"/>
    </source>
</evidence>
<dbReference type="InterPro" id="IPR010918">
    <property type="entry name" value="PurM-like_C_dom"/>
</dbReference>
<keyword evidence="9" id="KW-0460">Magnesium</keyword>
<dbReference type="GO" id="GO:0005524">
    <property type="term" value="F:ATP binding"/>
    <property type="evidence" value="ECO:0007669"/>
    <property type="project" value="UniProtKB-KW"/>
</dbReference>
<evidence type="ECO:0000256" key="11">
    <source>
        <dbReference type="ARBA" id="ARBA00029823"/>
    </source>
</evidence>
<dbReference type="SUPFAM" id="SSF55326">
    <property type="entry name" value="PurM N-terminal domain-like"/>
    <property type="match status" value="2"/>
</dbReference>
<evidence type="ECO:0000256" key="13">
    <source>
        <dbReference type="ARBA" id="ARBA00052585"/>
    </source>
</evidence>
<dbReference type="OrthoDB" id="6666987at2759"/>
<dbReference type="InterPro" id="IPR040707">
    <property type="entry name" value="FGAR-AT_N"/>
</dbReference>
<feature type="domain" description="PurM-like C-terminal" evidence="16">
    <location>
        <begin position="456"/>
        <end position="614"/>
    </location>
</feature>
<keyword evidence="20" id="KW-1185">Reference proteome</keyword>
<evidence type="ECO:0000256" key="4">
    <source>
        <dbReference type="ARBA" id="ARBA00022598"/>
    </source>
</evidence>
<evidence type="ECO:0000259" key="15">
    <source>
        <dbReference type="Pfam" id="PF00586"/>
    </source>
</evidence>
<dbReference type="SUPFAM" id="SSF109736">
    <property type="entry name" value="FGAM synthase PurL, linker domain"/>
    <property type="match status" value="1"/>
</dbReference>
<accession>A0A9C6W8D7</accession>
<evidence type="ECO:0000256" key="8">
    <source>
        <dbReference type="ARBA" id="ARBA00022840"/>
    </source>
</evidence>
<dbReference type="Pfam" id="PF13507">
    <property type="entry name" value="GATase_5"/>
    <property type="match status" value="1"/>
</dbReference>
<evidence type="ECO:0000256" key="14">
    <source>
        <dbReference type="ARBA" id="ARBA00071729"/>
    </source>
</evidence>
<evidence type="ECO:0000259" key="16">
    <source>
        <dbReference type="Pfam" id="PF02769"/>
    </source>
</evidence>
<evidence type="ECO:0000259" key="18">
    <source>
        <dbReference type="Pfam" id="PF18076"/>
    </source>
</evidence>
<keyword evidence="5" id="KW-0479">Metal-binding</keyword>
<proteinExistence type="inferred from homology"/>
<evidence type="ECO:0000256" key="12">
    <source>
        <dbReference type="ARBA" id="ARBA00032632"/>
    </source>
</evidence>
<dbReference type="InterPro" id="IPR029062">
    <property type="entry name" value="Class_I_gatase-like"/>
</dbReference>
<dbReference type="NCBIfam" id="TIGR01735">
    <property type="entry name" value="FGAM_synt"/>
    <property type="match status" value="1"/>
</dbReference>
<dbReference type="InterPro" id="IPR016188">
    <property type="entry name" value="PurM-like_N"/>
</dbReference>
<dbReference type="FunFam" id="3.30.1330.10:FF:000007">
    <property type="entry name" value="Phosphoribosylformylglycinamidine synthase, putative"/>
    <property type="match status" value="1"/>
</dbReference>
<dbReference type="FunFam" id="1.10.8.750:FF:000001">
    <property type="entry name" value="Putative phosphoribosylformylglycinamidine synthase"/>
    <property type="match status" value="1"/>
</dbReference>
<evidence type="ECO:0000256" key="7">
    <source>
        <dbReference type="ARBA" id="ARBA00022755"/>
    </source>
</evidence>
<dbReference type="GO" id="GO:0004642">
    <property type="term" value="F:phosphoribosylformylglycinamidine synthase activity"/>
    <property type="evidence" value="ECO:0007669"/>
    <property type="project" value="UniProtKB-EC"/>
</dbReference>
<dbReference type="FunFam" id="3.40.50.880:FF:000008">
    <property type="entry name" value="Phosphoribosylformylglycinamidine synthase"/>
    <property type="match status" value="1"/>
</dbReference>
<evidence type="ECO:0000313" key="20">
    <source>
        <dbReference type="Proteomes" id="UP000515160"/>
    </source>
</evidence>
<gene>
    <name evidence="21 22" type="primary">LOC117563215</name>
</gene>
<dbReference type="InterPro" id="IPR036921">
    <property type="entry name" value="PurM-like_N_sf"/>
</dbReference>
<dbReference type="PROSITE" id="PS51273">
    <property type="entry name" value="GATASE_TYPE_1"/>
    <property type="match status" value="1"/>
</dbReference>
<dbReference type="Pfam" id="PF18076">
    <property type="entry name" value="FGAR-AT_N"/>
    <property type="match status" value="1"/>
</dbReference>
<dbReference type="CDD" id="cd02204">
    <property type="entry name" value="PurL_repeat2"/>
    <property type="match status" value="1"/>
</dbReference>
<dbReference type="CDD" id="cd02203">
    <property type="entry name" value="PurL_repeat1"/>
    <property type="match status" value="1"/>
</dbReference>
<dbReference type="InterPro" id="IPR036676">
    <property type="entry name" value="PurM-like_C_sf"/>
</dbReference>
<dbReference type="RefSeq" id="XP_051858745.1">
    <property type="nucleotide sequence ID" value="XM_052002785.1"/>
</dbReference>
<protein>
    <recommendedName>
        <fullName evidence="14">Phosphoribosylformylglycinamidine synthase</fullName>
        <ecNumber evidence="3">6.3.5.3</ecNumber>
    </recommendedName>
    <alternativeName>
        <fullName evidence="12">Formylglycinamide ribonucleotide amidotransferase</fullName>
    </alternativeName>
    <alternativeName>
        <fullName evidence="11">Formylglycinamide ribotide amidotransferase</fullName>
    </alternativeName>
</protein>
<dbReference type="Pfam" id="PF18072">
    <property type="entry name" value="FGAR-AT_linker"/>
    <property type="match status" value="1"/>
</dbReference>
<evidence type="ECO:0000256" key="3">
    <source>
        <dbReference type="ARBA" id="ARBA00012747"/>
    </source>
</evidence>
<evidence type="ECO:0000256" key="2">
    <source>
        <dbReference type="ARBA" id="ARBA00008608"/>
    </source>
</evidence>
<dbReference type="SMART" id="SM01211">
    <property type="entry name" value="GATase_5"/>
    <property type="match status" value="1"/>
</dbReference>
<keyword evidence="8" id="KW-0067">ATP-binding</keyword>
<evidence type="ECO:0000256" key="9">
    <source>
        <dbReference type="ARBA" id="ARBA00022842"/>
    </source>
</evidence>
<evidence type="ECO:0000259" key="19">
    <source>
        <dbReference type="Pfam" id="PF22689"/>
    </source>
</evidence>
<dbReference type="GeneID" id="117563215"/>
<dbReference type="Gene3D" id="3.40.50.880">
    <property type="match status" value="1"/>
</dbReference>
<feature type="domain" description="FGAR-AT PurM N-terminal-like" evidence="19">
    <location>
        <begin position="690"/>
        <end position="844"/>
    </location>
</feature>
<feature type="domain" description="PurM-like N-terminal" evidence="15">
    <location>
        <begin position="310"/>
        <end position="416"/>
    </location>
</feature>
<dbReference type="CTD" id="5198"/>
<name>A0A9C6W8D7_DROAB</name>
<keyword evidence="6" id="KW-0547">Nucleotide-binding</keyword>
<dbReference type="GO" id="GO:0006189">
    <property type="term" value="P:'de novo' IMP biosynthetic process"/>
    <property type="evidence" value="ECO:0007669"/>
    <property type="project" value="InterPro"/>
</dbReference>
<dbReference type="Pfam" id="PF00586">
    <property type="entry name" value="AIRS"/>
    <property type="match status" value="1"/>
</dbReference>
<comment type="pathway">
    <text evidence="1">Purine metabolism; IMP biosynthesis via de novo pathway; 5-amino-1-(5-phospho-D-ribosyl)imidazole from N(2)-formyl-N(1)-(5-phospho-D-ribosyl)glycinamide: step 1/2.</text>
</comment>
<sequence>MTILRYYDTNAFDAAEEQEALRRLQSIDQELISVRMERCYHLGCSDCDSITLKMIEELMSWLVRQPLQTEACNSLRKSATLHVADDASKMLVEIGPRFNFSTAYSTNCVNIFHNLGYSQVQRVETSTRYLLHFAKDAAVRNRAEYVAVLGDRMTECEYTEANTPRDSFDEMLPAKQEPWHHVPVLEQGRVALEQINQDLGLAFTDFDIDYYYKLFTQTLKRNPTTVELFDCAQSNSEHSRHWFFRGRMICEGNELPKSLITLIMDTQHDTNPNNTIKFSDNSSAIKGFEHLVLQPKHVGAPSVVEQQKVQSDLIFTAETHNMPTAVAPFSGATTGTGGRLRDVQGVGRGGLPIAGTAGYCVGALNIPGYTQPYEPCNLKYPSSFAKPLQVLIDASNGASDYGNKFGEPLISGFTISYGLYNAAQPVARDEYVKPIMFSGGLGTMPHSMRHKKDPERGQLLAKIGGPVYRIGVGGGAASSVEIQGSADAELDFNAVQRGDPEMENKLNRVVRACIELGDRNPILAIHDQGAGGNGNVLKELVEPGYAGALIFAREFKLGDPTITALELWGAEYQENNAILCSPEDRQLLERICARERCPISFVGVVTGDGTVTLVDQAAPNDMQQALLQNELQNYDAAPFNMHLSHVLGDMPKRSYHLNDLPIPRQKLKLPNNLQIEDALDRVLSIVAVGSKRFLTNKVDRCVGGLIAQQQCVGPFQAPLCDYALTTVSHFTYSGIATSIGTRPIIGIVSPVNMAHMCVAEALSNLVFVKITELADIKCSGNWMWAAKLPGEGYKMYEACLALSQVLRELRIGIDGGKDSLSMAAKVDNETVKSPGTLVLSTYAPCPDVRLRVTPDLKGPACGKDTVLLWINIEQSFRLGGSALAQSYSQQGDSTPDMADTKVLVKAFEVTQSLLSEGLLLGGHDISDGGLIVCLIEMAIGGLSGIKVDFNEAMSGNFSASKEIGVDFSLLFSEECGWVLELESTHLSEARNRFNEAGVPNFYLGSTHGFGLDKARIVLTRGATKLLDKKLLPLYKQWERTSFELEKLQANVDCVQSEYQSLNYRQPPQYKGPQNFHAELVLKRCTRTIRVAVLREEGVNSEREMMACLFRAYFEVHDVTMSDLLAGSTSLSQYRGLVFPGGFSYADTLGSAKGWAANILHSELLQPQFEAFKKREDVFSLGICNGCQLMTLIGFVGSTKADKYDSTTSKTSPEIALVRNISRRFECRWSTVKIPTNRSIMLRSMDNLVLGCWVAHGEGRFAFQRDEMRNQMKKEQLITLQYVDDEGVPTEKYPMNPNGSPEGIAGVCSSDGRHLALMPHPERCSVMYQWPYVPPGFEQAPTQMESPWQLMFNNAYKWCTHLDKQ</sequence>
<evidence type="ECO:0000256" key="1">
    <source>
        <dbReference type="ARBA" id="ARBA00004920"/>
    </source>
</evidence>
<feature type="domain" description="Phosphoribosylformylglycinamidine synthase N-terminal" evidence="18">
    <location>
        <begin position="76"/>
        <end position="168"/>
    </location>
</feature>
<feature type="domain" description="Phosphoribosylformylglycinamidine synthase linker" evidence="17">
    <location>
        <begin position="192"/>
        <end position="241"/>
    </location>
</feature>
<comment type="similarity">
    <text evidence="2">In the N-terminal section; belongs to the FGAMS family.</text>
</comment>
<dbReference type="SUPFAM" id="SSF82697">
    <property type="entry name" value="PurS-like"/>
    <property type="match status" value="1"/>
</dbReference>
<dbReference type="Pfam" id="PF22689">
    <property type="entry name" value="FGAR-AT_PurM_N-like"/>
    <property type="match status" value="1"/>
</dbReference>
<evidence type="ECO:0000256" key="10">
    <source>
        <dbReference type="ARBA" id="ARBA00022962"/>
    </source>
</evidence>
<feature type="domain" description="PurM-like C-terminal" evidence="16">
    <location>
        <begin position="877"/>
        <end position="999"/>
    </location>
</feature>
<keyword evidence="7" id="KW-0658">Purine biosynthesis</keyword>
<dbReference type="HAMAP" id="MF_00419">
    <property type="entry name" value="PurL_1"/>
    <property type="match status" value="1"/>
</dbReference>
<dbReference type="RefSeq" id="XP_051858746.1">
    <property type="nucleotide sequence ID" value="XM_052002786.1"/>
</dbReference>
<dbReference type="InterPro" id="IPR010073">
    <property type="entry name" value="PurL_large"/>
</dbReference>
<dbReference type="Gene3D" id="3.90.650.10">
    <property type="entry name" value="PurM-like C-terminal domain"/>
    <property type="match status" value="2"/>
</dbReference>
<dbReference type="PANTHER" id="PTHR10099:SF1">
    <property type="entry name" value="PHOSPHORIBOSYLFORMYLGLYCINAMIDINE SYNTHASE"/>
    <property type="match status" value="1"/>
</dbReference>
<dbReference type="Pfam" id="PF02769">
    <property type="entry name" value="AIRS_C"/>
    <property type="match status" value="2"/>
</dbReference>
<evidence type="ECO:0000313" key="21">
    <source>
        <dbReference type="RefSeq" id="XP_051858745.1"/>
    </source>
</evidence>
<reference evidence="21 22" key="1">
    <citation type="submission" date="2025-04" db="UniProtKB">
        <authorList>
            <consortium name="RefSeq"/>
        </authorList>
    </citation>
    <scope>IDENTIFICATION</scope>
    <source>
        <strain evidence="21 22">15112-1751.03</strain>
        <tissue evidence="21 22">Whole Adult</tissue>
    </source>
</reference>
<dbReference type="Gene3D" id="3.30.1330.10">
    <property type="entry name" value="PurM-like, N-terminal domain"/>
    <property type="match status" value="2"/>
</dbReference>